<keyword evidence="4 7" id="KW-0812">Transmembrane</keyword>
<dbReference type="InterPro" id="IPR023997">
    <property type="entry name" value="TonB-dep_OMP_SusC/RagA_CS"/>
</dbReference>
<dbReference type="InterPro" id="IPR039426">
    <property type="entry name" value="TonB-dep_rcpt-like"/>
</dbReference>
<evidence type="ECO:0000256" key="1">
    <source>
        <dbReference type="ARBA" id="ARBA00004571"/>
    </source>
</evidence>
<reference evidence="10" key="1">
    <citation type="journal article" date="2019" name="Int. J. Syst. Evol. Microbiol.">
        <title>The Global Catalogue of Microorganisms (GCM) 10K type strain sequencing project: providing services to taxonomists for standard genome sequencing and annotation.</title>
        <authorList>
            <consortium name="The Broad Institute Genomics Platform"/>
            <consortium name="The Broad Institute Genome Sequencing Center for Infectious Disease"/>
            <person name="Wu L."/>
            <person name="Ma J."/>
        </authorList>
    </citation>
    <scope>NUCLEOTIDE SEQUENCE [LARGE SCALE GENOMIC DNA]</scope>
    <source>
        <strain evidence="10">KCTC 52924</strain>
    </source>
</reference>
<dbReference type="Gene3D" id="2.60.40.1120">
    <property type="entry name" value="Carboxypeptidase-like, regulatory domain"/>
    <property type="match status" value="1"/>
</dbReference>
<dbReference type="SUPFAM" id="SSF56935">
    <property type="entry name" value="Porins"/>
    <property type="match status" value="1"/>
</dbReference>
<evidence type="ECO:0000256" key="2">
    <source>
        <dbReference type="ARBA" id="ARBA00022448"/>
    </source>
</evidence>
<feature type="domain" description="TonB-dependent receptor plug" evidence="8">
    <location>
        <begin position="151"/>
        <end position="257"/>
    </location>
</feature>
<keyword evidence="5 7" id="KW-0472">Membrane</keyword>
<dbReference type="Pfam" id="PF13715">
    <property type="entry name" value="CarbopepD_reg_2"/>
    <property type="match status" value="1"/>
</dbReference>
<comment type="subcellular location">
    <subcellularLocation>
        <location evidence="1 7">Cell outer membrane</location>
        <topology evidence="1 7">Multi-pass membrane protein</topology>
    </subcellularLocation>
</comment>
<evidence type="ECO:0000256" key="3">
    <source>
        <dbReference type="ARBA" id="ARBA00022452"/>
    </source>
</evidence>
<evidence type="ECO:0000313" key="9">
    <source>
        <dbReference type="EMBL" id="MFD2791797.1"/>
    </source>
</evidence>
<dbReference type="Gene3D" id="2.40.170.20">
    <property type="entry name" value="TonB-dependent receptor, beta-barrel domain"/>
    <property type="match status" value="1"/>
</dbReference>
<dbReference type="InterPro" id="IPR037066">
    <property type="entry name" value="Plug_dom_sf"/>
</dbReference>
<dbReference type="SUPFAM" id="SSF49464">
    <property type="entry name" value="Carboxypeptidase regulatory domain-like"/>
    <property type="match status" value="1"/>
</dbReference>
<comment type="caution">
    <text evidence="9">The sequence shown here is derived from an EMBL/GenBank/DDBJ whole genome shotgun (WGS) entry which is preliminary data.</text>
</comment>
<accession>A0ABW5VLB3</accession>
<name>A0ABW5VLB3_9FLAO</name>
<dbReference type="Pfam" id="PF07715">
    <property type="entry name" value="Plug"/>
    <property type="match status" value="1"/>
</dbReference>
<dbReference type="RefSeq" id="WP_251808665.1">
    <property type="nucleotide sequence ID" value="NZ_CP166679.1"/>
</dbReference>
<dbReference type="NCBIfam" id="TIGR04057">
    <property type="entry name" value="SusC_RagA_signa"/>
    <property type="match status" value="1"/>
</dbReference>
<dbReference type="Proteomes" id="UP001597532">
    <property type="component" value="Unassembled WGS sequence"/>
</dbReference>
<evidence type="ECO:0000256" key="6">
    <source>
        <dbReference type="ARBA" id="ARBA00023237"/>
    </source>
</evidence>
<dbReference type="NCBIfam" id="TIGR04056">
    <property type="entry name" value="OMP_RagA_SusC"/>
    <property type="match status" value="1"/>
</dbReference>
<keyword evidence="6 7" id="KW-0998">Cell outer membrane</keyword>
<dbReference type="InterPro" id="IPR023996">
    <property type="entry name" value="TonB-dep_OMP_SusC/RagA"/>
</dbReference>
<organism evidence="9 10">
    <name type="scientific">Arenibacter antarcticus</name>
    <dbReference type="NCBI Taxonomy" id="2040469"/>
    <lineage>
        <taxon>Bacteria</taxon>
        <taxon>Pseudomonadati</taxon>
        <taxon>Bacteroidota</taxon>
        <taxon>Flavobacteriia</taxon>
        <taxon>Flavobacteriales</taxon>
        <taxon>Flavobacteriaceae</taxon>
        <taxon>Arenibacter</taxon>
    </lineage>
</organism>
<dbReference type="InterPro" id="IPR036942">
    <property type="entry name" value="Beta-barrel_TonB_sf"/>
</dbReference>
<comment type="similarity">
    <text evidence="7">Belongs to the TonB-dependent receptor family.</text>
</comment>
<keyword evidence="10" id="KW-1185">Reference proteome</keyword>
<gene>
    <name evidence="9" type="ORF">ACFS1K_18660</name>
</gene>
<protein>
    <submittedName>
        <fullName evidence="9">SusC/RagA family TonB-linked outer membrane protein</fullName>
    </submittedName>
</protein>
<sequence length="1044" mass="114909">MEKLKLILGSGMAAVAFLFPVNGECNNSMKAFSDTAPVEMVNTRTPNASEIKRLGVVQGWDVTGRILDKAGVPLPGATIVEKGTSNGTMTDFDGNFSLMVSEKDAVLLISYIGYVKQEVVVKGQEIINVVLDEDAEKLDEVVVVGYGTQKRKDLTGAITSVNVDAMPPSANTNVMQAMRGQTAGLNVDGGSMAGSEPSFTIRGKTSLSASNGPLIVLDGIIYNGTMSSINVSDIEKVDILKGASAAAVYGSRSANGVVLVTTKKGKRGEGPKINFSANSGLQGYANNPVKYMNGEQYAKRLVDYNYFQSLYSWYGKNPSGPSDQAGRPVHPGYQEQSVLNVLKSDDERANYVAGNEINWIDEVTRTAPISNYNLSISGAGDGFSYYVSGSSTDQKGVLIGDQFKRNTLNSKVEGDLVDWVTVGVNMSYSYQDHSGLAAPMGSALNASPLASKFDENGIYPSRFNQEFLMAHPLRYEYVENDDIRKNLFVTAYMKVEVPGVEGLNYDFNYSSNTTSQRNRTFYPSTVEEASAVNGRGKIENNERTNWTYNHIFNYRKSVAQMHNIDMTLVYTRDHTAWNGSVMDANRFTSEILGFNDMGLAEQYTVGSGAWEESVVGYMARINYGFDSRYLLTGTYRRDGYSGFGKKNKFVDFFALSAAWNVTEEVFMKSTSDWLNTLKVRVSHGENGNQGIGAYSSLSRLSARYYAFGSGSAIGTLPTSMGNAGLSWETTLSTNVGLDYSFANNRISGSIDVYKADTKNVLVNRSLPGATGYKSVWANIGEIANKGIEAEVSTVNLDGPLRWESRLVFSLNRNEIIELYGDGRDDVGNSWFIGEPIGAIYDYKRTGGVWSEEELYDGETLDNFYPGQFKLADLNGDNRITADDRTIVGNTEPKYRFSINNSLAYKNLSLSFLINSVQGGDGYYIGDLKYLLEATSSFDYAQRANQPAIRQNWTPDNGVNDAPAVYNYPSVSSGNYQDRSFVRLQDISLGYKFNQNILDTLKAQDFQIYLSGQNLYTWTNWEGYDPESGYSLMIRNISMGLRLSY</sequence>
<dbReference type="Gene3D" id="2.170.130.10">
    <property type="entry name" value="TonB-dependent receptor, plug domain"/>
    <property type="match status" value="1"/>
</dbReference>
<evidence type="ECO:0000259" key="8">
    <source>
        <dbReference type="Pfam" id="PF07715"/>
    </source>
</evidence>
<keyword evidence="3 7" id="KW-1134">Transmembrane beta strand</keyword>
<dbReference type="InterPro" id="IPR012910">
    <property type="entry name" value="Plug_dom"/>
</dbReference>
<keyword evidence="2 7" id="KW-0813">Transport</keyword>
<evidence type="ECO:0000256" key="7">
    <source>
        <dbReference type="PROSITE-ProRule" id="PRU01360"/>
    </source>
</evidence>
<dbReference type="InterPro" id="IPR008969">
    <property type="entry name" value="CarboxyPept-like_regulatory"/>
</dbReference>
<evidence type="ECO:0000256" key="5">
    <source>
        <dbReference type="ARBA" id="ARBA00023136"/>
    </source>
</evidence>
<proteinExistence type="inferred from homology"/>
<evidence type="ECO:0000256" key="4">
    <source>
        <dbReference type="ARBA" id="ARBA00022692"/>
    </source>
</evidence>
<evidence type="ECO:0000313" key="10">
    <source>
        <dbReference type="Proteomes" id="UP001597532"/>
    </source>
</evidence>
<dbReference type="EMBL" id="JBHUOK010000034">
    <property type="protein sequence ID" value="MFD2791797.1"/>
    <property type="molecule type" value="Genomic_DNA"/>
</dbReference>
<dbReference type="PROSITE" id="PS52016">
    <property type="entry name" value="TONB_DEPENDENT_REC_3"/>
    <property type="match status" value="1"/>
</dbReference>